<dbReference type="Gene3D" id="1.25.40.90">
    <property type="match status" value="1"/>
</dbReference>
<evidence type="ECO:0000313" key="12">
    <source>
        <dbReference type="EMBL" id="KAK9712486.1"/>
    </source>
</evidence>
<dbReference type="InterPro" id="IPR018610">
    <property type="entry name" value="UVSSA"/>
</dbReference>
<comment type="similarity">
    <text evidence="2">Belongs to the UVSSA family.</text>
</comment>
<evidence type="ECO:0000259" key="11">
    <source>
        <dbReference type="Pfam" id="PF09740"/>
    </source>
</evidence>
<evidence type="ECO:0000256" key="10">
    <source>
        <dbReference type="SAM" id="MobiDB-lite"/>
    </source>
</evidence>
<evidence type="ECO:0000256" key="7">
    <source>
        <dbReference type="ARBA" id="ARBA00022833"/>
    </source>
</evidence>
<feature type="compositionally biased region" description="Basic and acidic residues" evidence="10">
    <location>
        <begin position="594"/>
        <end position="608"/>
    </location>
</feature>
<dbReference type="Pfam" id="PF09740">
    <property type="entry name" value="DUF2043"/>
    <property type="match status" value="1"/>
</dbReference>
<reference evidence="12 13" key="1">
    <citation type="submission" date="2023-04" db="EMBL/GenBank/DDBJ databases">
        <title>Genome of Basidiobolus ranarum AG-B5.</title>
        <authorList>
            <person name="Stajich J.E."/>
            <person name="Carter-House D."/>
            <person name="Gryganskyi A."/>
        </authorList>
    </citation>
    <scope>NUCLEOTIDE SEQUENCE [LARGE SCALE GENOMIC DNA]</scope>
    <source>
        <strain evidence="12 13">AG-B5</strain>
    </source>
</reference>
<dbReference type="InterPro" id="IPR008942">
    <property type="entry name" value="ENTH_VHS"/>
</dbReference>
<evidence type="ECO:0000256" key="1">
    <source>
        <dbReference type="ARBA" id="ARBA00004286"/>
    </source>
</evidence>
<dbReference type="PANTHER" id="PTHR28670">
    <property type="entry name" value="UV-STIMULATED SCAFFOLD PROTEIN A"/>
    <property type="match status" value="1"/>
</dbReference>
<comment type="subcellular location">
    <subcellularLocation>
        <location evidence="1">Chromosome</location>
    </subcellularLocation>
</comment>
<evidence type="ECO:0000256" key="5">
    <source>
        <dbReference type="ARBA" id="ARBA00022763"/>
    </source>
</evidence>
<evidence type="ECO:0000256" key="2">
    <source>
        <dbReference type="ARBA" id="ARBA00009240"/>
    </source>
</evidence>
<keyword evidence="13" id="KW-1185">Reference proteome</keyword>
<evidence type="ECO:0000256" key="9">
    <source>
        <dbReference type="ARBA" id="ARBA00023204"/>
    </source>
</evidence>
<evidence type="ECO:0000256" key="6">
    <source>
        <dbReference type="ARBA" id="ARBA00022771"/>
    </source>
</evidence>
<keyword evidence="7" id="KW-0862">Zinc</keyword>
<keyword evidence="4" id="KW-0479">Metal-binding</keyword>
<keyword evidence="3" id="KW-0158">Chromosome</keyword>
<accession>A0ABR2W0K9</accession>
<dbReference type="EMBL" id="JASJQH010007213">
    <property type="protein sequence ID" value="KAK9712486.1"/>
    <property type="molecule type" value="Genomic_DNA"/>
</dbReference>
<keyword evidence="6" id="KW-0863">Zinc-finger</keyword>
<evidence type="ECO:0000313" key="13">
    <source>
        <dbReference type="Proteomes" id="UP001479436"/>
    </source>
</evidence>
<feature type="compositionally biased region" description="Basic and acidic residues" evidence="10">
    <location>
        <begin position="574"/>
        <end position="585"/>
    </location>
</feature>
<name>A0ABR2W0K9_9FUNG</name>
<protein>
    <recommendedName>
        <fullName evidence="11">UV-stimulated scaffold protein A C-terminal domain-containing protein</fullName>
    </recommendedName>
</protein>
<keyword evidence="9" id="KW-0234">DNA repair</keyword>
<sequence length="608" mass="70339">MDIEARNALSHLINSITTTGQLQINESKLKEFKKICKSSNDNVESAYQLLMTQLKKKHAQIRYSCVQLIETLFSRSHHFRCLLSEEFSVFLQYTVGIHGYDLPPPKESADKLRELTLDLVKCWNLKFGDTYKQLALGCQYLKNHLKIDFSDRSTFTRGPLTDEKQERIKAARRKRFDRIKEEMGEELATILDNLRQMDSCFEILVPRFDESVEETLDQTPTPGKSSIREIVNMHGLGSNRYKITIDLNTAKESLDINENSENSAIYETLRESYRILDHKHLNQVNDWISQLMKSESHNEQDRNDLLKKAIDLRNALQTAKSKSHDLQIDKENHIVADDDDDDESEVEFEEVPVFTQENQPSTSSAHIALDDKPLVELKRDTTRAKPVNKVSKSVYHDTIFSLKNELGLEEDPTIAQFKPPTIPKNPPKITDPIDVASPISQESQEIQELLKRAPIVEYDTDLDFWETKELPFNTSGLEYSHRFYGTSSGENLVSKDTLDRMKMRTTYYKPQPKEIKACRAPMKSGKLCTRRDLVRCPFHGKIIPRDEYGRASEPQGDCTREEKKAETWEDLEEDVQKTLHLEQHQSKRRKKKRESGLADIRTKTETSR</sequence>
<feature type="region of interest" description="Disordered" evidence="10">
    <location>
        <begin position="545"/>
        <end position="608"/>
    </location>
</feature>
<dbReference type="PANTHER" id="PTHR28670:SF1">
    <property type="entry name" value="UV-STIMULATED SCAFFOLD PROTEIN A"/>
    <property type="match status" value="1"/>
</dbReference>
<comment type="caution">
    <text evidence="12">The sequence shown here is derived from an EMBL/GenBank/DDBJ whole genome shotgun (WGS) entry which is preliminary data.</text>
</comment>
<evidence type="ECO:0000256" key="3">
    <source>
        <dbReference type="ARBA" id="ARBA00022454"/>
    </source>
</evidence>
<dbReference type="Pfam" id="PF20867">
    <property type="entry name" value="UVSSA_N"/>
    <property type="match status" value="1"/>
</dbReference>
<gene>
    <name evidence="12" type="ORF">K7432_007106</name>
</gene>
<keyword evidence="5" id="KW-0227">DNA damage</keyword>
<keyword evidence="8" id="KW-0175">Coiled coil</keyword>
<dbReference type="InterPro" id="IPR049431">
    <property type="entry name" value="UVSSA_C"/>
</dbReference>
<dbReference type="InterPro" id="IPR049408">
    <property type="entry name" value="UVSSA_N_a-solenoid_rpt"/>
</dbReference>
<feature type="domain" description="UV-stimulated scaffold protein A C-terminal" evidence="11">
    <location>
        <begin position="451"/>
        <end position="552"/>
    </location>
</feature>
<proteinExistence type="inferred from homology"/>
<organism evidence="12 13">
    <name type="scientific">Basidiobolus ranarum</name>
    <dbReference type="NCBI Taxonomy" id="34480"/>
    <lineage>
        <taxon>Eukaryota</taxon>
        <taxon>Fungi</taxon>
        <taxon>Fungi incertae sedis</taxon>
        <taxon>Zoopagomycota</taxon>
        <taxon>Entomophthoromycotina</taxon>
        <taxon>Basidiobolomycetes</taxon>
        <taxon>Basidiobolales</taxon>
        <taxon>Basidiobolaceae</taxon>
        <taxon>Basidiobolus</taxon>
    </lineage>
</organism>
<feature type="compositionally biased region" description="Basic and acidic residues" evidence="10">
    <location>
        <begin position="558"/>
        <end position="567"/>
    </location>
</feature>
<evidence type="ECO:0000256" key="8">
    <source>
        <dbReference type="ARBA" id="ARBA00023054"/>
    </source>
</evidence>
<dbReference type="Proteomes" id="UP001479436">
    <property type="component" value="Unassembled WGS sequence"/>
</dbReference>
<evidence type="ECO:0000256" key="4">
    <source>
        <dbReference type="ARBA" id="ARBA00022723"/>
    </source>
</evidence>